<keyword evidence="1" id="KW-0614">Plasmid</keyword>
<dbReference type="SUPFAM" id="SSF143100">
    <property type="entry name" value="TTHA1013/TTHA0281-like"/>
    <property type="match status" value="1"/>
</dbReference>
<proteinExistence type="predicted"/>
<evidence type="ECO:0000313" key="1">
    <source>
        <dbReference type="EMBL" id="QMU26585.1"/>
    </source>
</evidence>
<reference evidence="1 2" key="1">
    <citation type="submission" date="2020-08" db="EMBL/GenBank/DDBJ databases">
        <title>Adhaeribacter dokdonensis sp. nov., isolated from the rhizosphere of Elymus tsukushiensis, a plant native to the Dokdo Islands, Republic of Korea.</title>
        <authorList>
            <person name="Ghim S.Y."/>
        </authorList>
    </citation>
    <scope>NUCLEOTIDE SEQUENCE [LARGE SCALE GENOMIC DNA]</scope>
    <source>
        <strain evidence="1 2">KUDC8001</strain>
        <plasmid evidence="1 2">unnamed</plasmid>
    </source>
</reference>
<dbReference type="InterPro" id="IPR035069">
    <property type="entry name" value="TTHA1013/TTHA0281-like"/>
</dbReference>
<name>A0A7L7L1W6_9BACT</name>
<organism evidence="1 2">
    <name type="scientific">Adhaeribacter radiodurans</name>
    <dbReference type="NCBI Taxonomy" id="2745197"/>
    <lineage>
        <taxon>Bacteria</taxon>
        <taxon>Pseudomonadati</taxon>
        <taxon>Bacteroidota</taxon>
        <taxon>Cytophagia</taxon>
        <taxon>Cytophagales</taxon>
        <taxon>Hymenobacteraceae</taxon>
        <taxon>Adhaeribacter</taxon>
    </lineage>
</organism>
<gene>
    <name evidence="1" type="ORF">HUW48_00495</name>
</gene>
<geneLocation type="plasmid" evidence="1 2">
    <name>unnamed</name>
</geneLocation>
<keyword evidence="2" id="KW-1185">Reference proteome</keyword>
<sequence length="57" mass="6312">MNYSNLTIAFQKGRRGTIVGKIVELPHIITRGTTLEEVRAKIVALLGNQPHSLRGSR</sequence>
<dbReference type="EMBL" id="CP055152">
    <property type="protein sequence ID" value="QMU26585.1"/>
    <property type="molecule type" value="Genomic_DNA"/>
</dbReference>
<evidence type="ECO:0008006" key="3">
    <source>
        <dbReference type="Google" id="ProtNLM"/>
    </source>
</evidence>
<accession>A0A7L7L1W6</accession>
<dbReference type="AlphaFoldDB" id="A0A7L7L1W6"/>
<protein>
    <recommendedName>
        <fullName evidence="3">Type II toxin-antitoxin system HicB family antitoxin</fullName>
    </recommendedName>
</protein>
<dbReference type="Proteomes" id="UP000514509">
    <property type="component" value="Plasmid unnamed"/>
</dbReference>
<dbReference type="RefSeq" id="WP_182411403.1">
    <property type="nucleotide sequence ID" value="NZ_CP055152.1"/>
</dbReference>
<dbReference type="KEGG" id="add:HUW48_00495"/>
<evidence type="ECO:0000313" key="2">
    <source>
        <dbReference type="Proteomes" id="UP000514509"/>
    </source>
</evidence>